<comment type="caution">
    <text evidence="2">The sequence shown here is derived from an EMBL/GenBank/DDBJ whole genome shotgun (WGS) entry which is preliminary data.</text>
</comment>
<dbReference type="Gene3D" id="2.60.40.10">
    <property type="entry name" value="Immunoglobulins"/>
    <property type="match status" value="3"/>
</dbReference>
<dbReference type="NCBIfam" id="NF047446">
    <property type="entry name" value="barrel_OmpL47"/>
    <property type="match status" value="2"/>
</dbReference>
<keyword evidence="3" id="KW-1185">Reference proteome</keyword>
<feature type="domain" description="F5/8 type C" evidence="1">
    <location>
        <begin position="1284"/>
        <end position="1393"/>
    </location>
</feature>
<accession>A0ABT9TTC9</accession>
<dbReference type="Proteomes" id="UP001229346">
    <property type="component" value="Unassembled WGS sequence"/>
</dbReference>
<dbReference type="InterPro" id="IPR015919">
    <property type="entry name" value="Cadherin-like_sf"/>
</dbReference>
<reference evidence="2 3" key="1">
    <citation type="submission" date="2023-07" db="EMBL/GenBank/DDBJ databases">
        <title>Sorghum-associated microbial communities from plants grown in Nebraska, USA.</title>
        <authorList>
            <person name="Schachtman D."/>
        </authorList>
    </citation>
    <scope>NUCLEOTIDE SEQUENCE [LARGE SCALE GENOMIC DNA]</scope>
    <source>
        <strain evidence="2 3">CC482</strain>
    </source>
</reference>
<sequence length="2268" mass="245326">MKQKGRRVFSLVTAIVMIAQMLLIALPVTVKAETTSIFTDYLPEITPVTDEAGFTHPGVGLTKEILDNVRTKIRSGAQPWTYYFNSMVVPAPEASKTISSSNSRDGVTPLNDNLDSQGIQGRFIDDALKAYTQALMYFITGDEVYRSNAMMIIRIWSKMDPAKYKYYSDAHIHAGIPLNRMVMAAEILRYTSTQTESLAWTDQDTTNFTNNLIVPVTETLLHSQHHFMNQHTYPIIGAMSGYIFTGNRERYNEVVEWFTVNRTANDQGFNGSVKALFRWVTEEQQPGMKVGEGTPVEPHVQHMEMGRDQAHGGGDLTNAAIIARLLHAQGTKVDPVVGTPSTADNAIGIMEFLNDRILGAADYFWQFMLGYDTPWTPQAYAITGGDPDNVGMGGTIRDTYNTIAHGYWGRFATANFWDFYSYYTYVKHEDVAQIAPYYYEAFTKKLVPSPAGWRNKDAGNDFWLYLPEEAEADAEKFIPQDQTNGKTLHLEDRYTSLDNNTATMQEGDTKFIRFNATQEGSKIAVLSFAGSAGSGLGFKIRTNGVATFDLLGSTLTLPDTKGEWKFVSMAGSFGDMVFMTIKGASGVTVDMDYVDADAGINLTPPVFKLGASDLKIYTYVGATVNVDLSATDASSTDVLAYEFQNNSKGLPINANTGAFFWQPTEAGSYSVVVAATDGTNITAKNVNIIVSSDRASAVQAISASYDSNQAYIETTLNHFHTVYNDTLSLINTASDAEFDMQLQALRAAVDGLELVTPLTDFGMPWSKLVAWSTFGKDAIYVNDGDWESGAWFGLAQGSPPHLYHLLDFGPDFKVSATKFGFKSNIFVDRLANSTVYGSNDKVNWTRLTPGVTQYTQAYHTLDVDPAYQNEKYRYIKLEMIKPLPDVLRGNVVNLLEMRDFDIYGTRHEIGNKLQSVSLSSDQALNGRVALGNTIKVSIKAKEAIQDVKVKIQGQDATVSTTDHINWTATAILTGQDQIGDVKVSVDYTKQDGTNGDTLYGTTDGSKLFAADDSDLITNAASLANLIGYSAADTLKQANYLFDNNASTASEFRLNGSGAGSYMTFDFREGNQVTLSNVELLARQDQVARLGGAVVQGSNDNTTWTTLTKGAASTADWQMLKVSDTKGYRYIRIYNANTWFGNMAEVRLHGVVKSLSKIASSSISSAQSVKGRIVPGNTVKLAFTSKEAINNVNVTIQGLAATVTSADNINWTAEATLNQGAATGTVNFAINYNQQDGAVGFPIHSTTDNSTLFLVDESDLIGNVTSIANLIDSTSGRTAATTLQQVNYLFDNNANSSSDFRIGSNNSGNGSYITFDFKEGNHVTLSNVELLARQDQVARIGGAVVQGSNDNSTWTTLTNAAVSTPDWQMLPVSGDVPYRYIRIFNGNAWFGNIAEVRFHGKFESLIRIQSASISSPQGIMNRIVPGNTVNLAIVAKEPIKDVKVAIQGQDAVVSSTDNINWKATATLNQGVAAGPVKFTLNYNKQDGTAGYPATQTTDNTALYVVDESDVIKNITSITNLIDSTSGRTAAQTLQQVNYLFDSNASTGSDFRIGSNNSGTGSYMIFDFKAGNQAALTSVELLARQDQNFARINGAVIQGSNDSTTWTTLTKAAVATRDWQTLAVSSKVPYRFIRIVNPNTWFGNMNEVRFHGAVKPADVTPPVTTDDAPQGSAVKGTTINLSATDDSSGVAETYYTVDGGAQQAGKSVTLNTDGEHTIVYWSVDWAGNEEQHHTLTVNIDDTTPPDAAGLYADITVPTNQDVAVTIYYPLDAEVKEYKVGDNGEWTVYTAPVTVSDNTTVYARSADAAGNISEVASYTISNIYKTAPSDAIFTADITDPTNGNVTLTISYPDNATVKEYKIGENGTWTAYESPVTVSDNVIVYAQSKDFVGNVSNVTSYTVSNIDRTPPADAVLSADITAPTNQDVTVTVTYPVDAAVKEYKVGETGVWTAYGAPVAISENSTVYARCTDAAGNVSGVTEYAVGNIDRMAPADAILAVDTEALTNHGVTVTITYPDDAAVKEYKVGDSGQWEAYTESVVVQENDTVYARGTDAVGNVSNVTSTVVSNIWKNAPVTTAALSPAQPTGKNSWYTTDVIVSLSVSADPAGGTVITEYQVNDGEWMVYTGSIPSFGDGVYKLGYRSKDEAGNVEQLKTIEFKVDKTAPVLSVQLDKTMIWPPNHKMVPINATLVSSDEGSGIESVVLTSITSNLPDSGRGGDIQADFGTAATSFSIRAERGSIYTITYTATDKAGNKTVVTATVTVPHDQSDQH</sequence>
<dbReference type="Gene3D" id="1.50.10.100">
    <property type="entry name" value="Chondroitin AC/alginate lyase"/>
    <property type="match status" value="1"/>
</dbReference>
<dbReference type="SUPFAM" id="SSF48230">
    <property type="entry name" value="Chondroitin AC/alginate lyase"/>
    <property type="match status" value="1"/>
</dbReference>
<dbReference type="InterPro" id="IPR013783">
    <property type="entry name" value="Ig-like_fold"/>
</dbReference>
<gene>
    <name evidence="2" type="ORF">J2T15_000014</name>
</gene>
<name>A0ABT9TTC9_PAEHA</name>
<protein>
    <recommendedName>
        <fullName evidence="1">F5/8 type C domain-containing protein</fullName>
    </recommendedName>
</protein>
<dbReference type="InterPro" id="IPR000421">
    <property type="entry name" value="FA58C"/>
</dbReference>
<dbReference type="Gene3D" id="3.30.1920.20">
    <property type="match status" value="1"/>
</dbReference>
<evidence type="ECO:0000313" key="3">
    <source>
        <dbReference type="Proteomes" id="UP001229346"/>
    </source>
</evidence>
<dbReference type="EMBL" id="JAUSSU010000001">
    <property type="protein sequence ID" value="MDQ0110598.1"/>
    <property type="molecule type" value="Genomic_DNA"/>
</dbReference>
<dbReference type="SUPFAM" id="SSF49313">
    <property type="entry name" value="Cadherin-like"/>
    <property type="match status" value="1"/>
</dbReference>
<dbReference type="SUPFAM" id="SSF49785">
    <property type="entry name" value="Galactose-binding domain-like"/>
    <property type="match status" value="4"/>
</dbReference>
<dbReference type="InterPro" id="IPR058094">
    <property type="entry name" value="Ig-like_OmpL47-like"/>
</dbReference>
<evidence type="ECO:0000259" key="1">
    <source>
        <dbReference type="Pfam" id="PF00754"/>
    </source>
</evidence>
<dbReference type="InterPro" id="IPR008929">
    <property type="entry name" value="Chondroitin_lyas"/>
</dbReference>
<organism evidence="2 3">
    <name type="scientific">Paenibacillus harenae</name>
    <dbReference type="NCBI Taxonomy" id="306543"/>
    <lineage>
        <taxon>Bacteria</taxon>
        <taxon>Bacillati</taxon>
        <taxon>Bacillota</taxon>
        <taxon>Bacilli</taxon>
        <taxon>Bacillales</taxon>
        <taxon>Paenibacillaceae</taxon>
        <taxon>Paenibacillus</taxon>
    </lineage>
</organism>
<dbReference type="InterPro" id="IPR008979">
    <property type="entry name" value="Galactose-bd-like_sf"/>
</dbReference>
<feature type="domain" description="F5/8 type C" evidence="1">
    <location>
        <begin position="1036"/>
        <end position="1144"/>
    </location>
</feature>
<evidence type="ECO:0000313" key="2">
    <source>
        <dbReference type="EMBL" id="MDQ0110598.1"/>
    </source>
</evidence>
<dbReference type="Gene3D" id="2.60.120.260">
    <property type="entry name" value="Galactose-binding domain-like"/>
    <property type="match status" value="4"/>
</dbReference>
<proteinExistence type="predicted"/>
<dbReference type="Pfam" id="PF00754">
    <property type="entry name" value="F5_F8_type_C"/>
    <property type="match status" value="2"/>
</dbReference>